<feature type="region of interest" description="Disordered" evidence="2">
    <location>
        <begin position="31"/>
        <end position="54"/>
    </location>
</feature>
<reference evidence="3 4" key="1">
    <citation type="journal article" date="2016" name="Sci. Rep.">
        <title>The genome sequence of the outbreeding globe artichoke constructed de novo incorporating a phase-aware low-pass sequencing strategy of F1 progeny.</title>
        <authorList>
            <person name="Scaglione D."/>
            <person name="Reyes-Chin-Wo S."/>
            <person name="Acquadro A."/>
            <person name="Froenicke L."/>
            <person name="Portis E."/>
            <person name="Beitel C."/>
            <person name="Tirone M."/>
            <person name="Mauro R."/>
            <person name="Lo Monaco A."/>
            <person name="Mauromicale G."/>
            <person name="Faccioli P."/>
            <person name="Cattivelli L."/>
            <person name="Rieseberg L."/>
            <person name="Michelmore R."/>
            <person name="Lanteri S."/>
        </authorList>
    </citation>
    <scope>NUCLEOTIDE SEQUENCE [LARGE SCALE GENOMIC DNA]</scope>
    <source>
        <strain evidence="3">2C</strain>
    </source>
</reference>
<proteinExistence type="inferred from homology"/>
<evidence type="ECO:0000313" key="3">
    <source>
        <dbReference type="EMBL" id="KVH99448.1"/>
    </source>
</evidence>
<dbReference type="InterPro" id="IPR038662">
    <property type="entry name" value="ATP_synth_F0_csu_sf"/>
</dbReference>
<feature type="non-terminal residue" evidence="3">
    <location>
        <position position="88"/>
    </location>
</feature>
<protein>
    <submittedName>
        <fullName evidence="3">ATPase, F0 complex, subunit C</fullName>
    </submittedName>
</protein>
<dbReference type="Proteomes" id="UP000243975">
    <property type="component" value="Unassembled WGS sequence"/>
</dbReference>
<evidence type="ECO:0000313" key="4">
    <source>
        <dbReference type="Proteomes" id="UP000243975"/>
    </source>
</evidence>
<dbReference type="Gene3D" id="1.20.20.10">
    <property type="entry name" value="F1F0 ATP synthase subunit C"/>
    <property type="match status" value="1"/>
</dbReference>
<evidence type="ECO:0000256" key="2">
    <source>
        <dbReference type="SAM" id="MobiDB-lite"/>
    </source>
</evidence>
<comment type="similarity">
    <text evidence="1">Belongs to the ATPase C chain family.</text>
</comment>
<organism evidence="3 4">
    <name type="scientific">Cynara cardunculus var. scolymus</name>
    <name type="common">Globe artichoke</name>
    <name type="synonym">Cynara scolymus</name>
    <dbReference type="NCBI Taxonomy" id="59895"/>
    <lineage>
        <taxon>Eukaryota</taxon>
        <taxon>Viridiplantae</taxon>
        <taxon>Streptophyta</taxon>
        <taxon>Embryophyta</taxon>
        <taxon>Tracheophyta</taxon>
        <taxon>Spermatophyta</taxon>
        <taxon>Magnoliopsida</taxon>
        <taxon>eudicotyledons</taxon>
        <taxon>Gunneridae</taxon>
        <taxon>Pentapetalae</taxon>
        <taxon>asterids</taxon>
        <taxon>campanulids</taxon>
        <taxon>Asterales</taxon>
        <taxon>Asteraceae</taxon>
        <taxon>Carduoideae</taxon>
        <taxon>Cardueae</taxon>
        <taxon>Carduinae</taxon>
        <taxon>Cynara</taxon>
    </lineage>
</organism>
<dbReference type="Gramene" id="KVH99448">
    <property type="protein sequence ID" value="KVH99448"/>
    <property type="gene ID" value="Ccrd_022318"/>
</dbReference>
<keyword evidence="4" id="KW-1185">Reference proteome</keyword>
<dbReference type="SUPFAM" id="SSF81333">
    <property type="entry name" value="F1F0 ATP synthase subunit C"/>
    <property type="match status" value="1"/>
</dbReference>
<dbReference type="InterPro" id="IPR035921">
    <property type="entry name" value="F/V-ATP_Csub_sf"/>
</dbReference>
<evidence type="ECO:0000256" key="1">
    <source>
        <dbReference type="ARBA" id="ARBA00006704"/>
    </source>
</evidence>
<sequence length="88" mass="9774">MLLQRVTRERVSNEDEEKIEIRGKAHRYTQRTNSNACFGPGVGQGTTAGQDVEGIARQPEAEGKIRERENENSQSGLQALLGKIHTLI</sequence>
<dbReference type="STRING" id="59895.A0A103XYX5"/>
<name>A0A103XYX5_CYNCS</name>
<dbReference type="EMBL" id="LEKV01003536">
    <property type="protein sequence ID" value="KVH99448.1"/>
    <property type="molecule type" value="Genomic_DNA"/>
</dbReference>
<dbReference type="AlphaFoldDB" id="A0A103XYX5"/>
<comment type="caution">
    <text evidence="3">The sequence shown here is derived from an EMBL/GenBank/DDBJ whole genome shotgun (WGS) entry which is preliminary data.</text>
</comment>
<accession>A0A103XYX5</accession>
<gene>
    <name evidence="3" type="ORF">Ccrd_022318</name>
</gene>